<proteinExistence type="predicted"/>
<dbReference type="GO" id="GO:0003697">
    <property type="term" value="F:single-stranded DNA binding"/>
    <property type="evidence" value="ECO:0007669"/>
    <property type="project" value="InterPro"/>
</dbReference>
<comment type="caution">
    <text evidence="3">The sequence shown here is derived from an EMBL/GenBank/DDBJ whole genome shotgun (WGS) entry which is preliminary data.</text>
</comment>
<reference evidence="3 4" key="1">
    <citation type="submission" date="2016-05" db="EMBL/GenBank/DDBJ databases">
        <authorList>
            <person name="Lavstsen T."/>
            <person name="Jespersen J.S."/>
        </authorList>
    </citation>
    <scope>NUCLEOTIDE SEQUENCE [LARGE SCALE GENOMIC DNA]</scope>
    <source>
        <strain evidence="3 4">B7-9</strain>
    </source>
</reference>
<dbReference type="Proteomes" id="UP000220922">
    <property type="component" value="Unassembled WGS sequence"/>
</dbReference>
<gene>
    <name evidence="3" type="ORF">A9Q02_21495</name>
</gene>
<keyword evidence="1 2" id="KW-0238">DNA-binding</keyword>
<keyword evidence="4" id="KW-1185">Reference proteome</keyword>
<evidence type="ECO:0008006" key="5">
    <source>
        <dbReference type="Google" id="ProtNLM"/>
    </source>
</evidence>
<dbReference type="InterPro" id="IPR012340">
    <property type="entry name" value="NA-bd_OB-fold"/>
</dbReference>
<sequence length="142" mass="15383">MSDLCRVLMIGHLSRDLQRRRRDDGVIYGVSTLCAARTLLVAGHPVVATTRLTLEVVGAARVASVAQQFGAGSRVLVEGHLELREATGIERLPLADGTGEVLVRVPRRELVLVVATIFNADPPLPTAEAQRQPAQVWWDEAA</sequence>
<organism evidence="3 4">
    <name type="scientific">Candidatus Chloroploca asiatica</name>
    <dbReference type="NCBI Taxonomy" id="1506545"/>
    <lineage>
        <taxon>Bacteria</taxon>
        <taxon>Bacillati</taxon>
        <taxon>Chloroflexota</taxon>
        <taxon>Chloroflexia</taxon>
        <taxon>Chloroflexales</taxon>
        <taxon>Chloroflexineae</taxon>
        <taxon>Oscillochloridaceae</taxon>
        <taxon>Candidatus Chloroploca</taxon>
    </lineage>
</organism>
<dbReference type="PROSITE" id="PS50935">
    <property type="entry name" value="SSB"/>
    <property type="match status" value="1"/>
</dbReference>
<name>A0A2H3KR97_9CHLR</name>
<dbReference type="RefSeq" id="WP_097650661.1">
    <property type="nucleotide sequence ID" value="NZ_LYXE01000022.1"/>
</dbReference>
<evidence type="ECO:0000313" key="3">
    <source>
        <dbReference type="EMBL" id="PDW00943.1"/>
    </source>
</evidence>
<dbReference type="InterPro" id="IPR000424">
    <property type="entry name" value="Primosome_PriB/ssb"/>
</dbReference>
<evidence type="ECO:0000313" key="4">
    <source>
        <dbReference type="Proteomes" id="UP000220922"/>
    </source>
</evidence>
<dbReference type="SUPFAM" id="SSF50249">
    <property type="entry name" value="Nucleic acid-binding proteins"/>
    <property type="match status" value="1"/>
</dbReference>
<evidence type="ECO:0000256" key="1">
    <source>
        <dbReference type="ARBA" id="ARBA00023125"/>
    </source>
</evidence>
<dbReference type="OrthoDB" id="9837500at2"/>
<dbReference type="AlphaFoldDB" id="A0A2H3KR97"/>
<dbReference type="EMBL" id="LYXE01000022">
    <property type="protein sequence ID" value="PDW00943.1"/>
    <property type="molecule type" value="Genomic_DNA"/>
</dbReference>
<accession>A0A2H3KR97</accession>
<protein>
    <recommendedName>
        <fullName evidence="5">Single-stranded DNA-binding protein</fullName>
    </recommendedName>
</protein>
<evidence type="ECO:0000256" key="2">
    <source>
        <dbReference type="PROSITE-ProRule" id="PRU00252"/>
    </source>
</evidence>